<evidence type="ECO:0000256" key="2">
    <source>
        <dbReference type="SAM" id="SignalP"/>
    </source>
</evidence>
<dbReference type="SMART" id="SM00198">
    <property type="entry name" value="SCP"/>
    <property type="match status" value="1"/>
</dbReference>
<dbReference type="CDD" id="cd05382">
    <property type="entry name" value="CAP_GAPR1-like"/>
    <property type="match status" value="1"/>
</dbReference>
<dbReference type="PANTHER" id="PTHR10334">
    <property type="entry name" value="CYSTEINE-RICH SECRETORY PROTEIN-RELATED"/>
    <property type="match status" value="1"/>
</dbReference>
<reference evidence="4 6" key="1">
    <citation type="submission" date="2006-10" db="EMBL/GenBank/DDBJ databases">
        <title>The Genome Sequence of Batrachochytrium dendrobatidis JEL423.</title>
        <authorList>
            <consortium name="The Broad Institute Genome Sequencing Platform"/>
            <person name="Birren B."/>
            <person name="Lander E."/>
            <person name="Galagan J."/>
            <person name="Cuomo C."/>
            <person name="Devon K."/>
            <person name="Jaffe D."/>
            <person name="Butler J."/>
            <person name="Alvarez P."/>
            <person name="Gnerre S."/>
            <person name="Grabherr M."/>
            <person name="Kleber M."/>
            <person name="Mauceli E."/>
            <person name="Brockman W."/>
            <person name="Young S."/>
            <person name="LaButti K."/>
            <person name="Sykes S."/>
            <person name="DeCaprio D."/>
            <person name="Crawford M."/>
            <person name="Koehrsen M."/>
            <person name="Engels R."/>
            <person name="Montgomery P."/>
            <person name="Pearson M."/>
            <person name="Howarth C."/>
            <person name="Larson L."/>
            <person name="White J."/>
            <person name="O'Leary S."/>
            <person name="Kodira C."/>
            <person name="Zeng Q."/>
            <person name="Yandava C."/>
            <person name="Alvarado L."/>
            <person name="Longcore J."/>
            <person name="James T."/>
        </authorList>
    </citation>
    <scope>NUCLEOTIDE SEQUENCE [LARGE SCALE GENOMIC DNA]</scope>
    <source>
        <strain evidence="4 6">JEL423</strain>
    </source>
</reference>
<dbReference type="InterPro" id="IPR034113">
    <property type="entry name" value="SCP_GAPR1-like"/>
</dbReference>
<dbReference type="GO" id="GO:0005576">
    <property type="term" value="C:extracellular region"/>
    <property type="evidence" value="ECO:0007669"/>
    <property type="project" value="InterPro"/>
</dbReference>
<dbReference type="PRINTS" id="PR00837">
    <property type="entry name" value="V5TPXLIKE"/>
</dbReference>
<feature type="compositionally biased region" description="Low complexity" evidence="1">
    <location>
        <begin position="111"/>
        <end position="127"/>
    </location>
</feature>
<feature type="compositionally biased region" description="Pro residues" evidence="1">
    <location>
        <begin position="142"/>
        <end position="172"/>
    </location>
</feature>
<dbReference type="EMBL" id="AATT01000309">
    <property type="protein sequence ID" value="OAJ32818.1"/>
    <property type="molecule type" value="Genomic_DNA"/>
</dbReference>
<dbReference type="Proteomes" id="UP000077115">
    <property type="component" value="Unassembled WGS sequence"/>
</dbReference>
<evidence type="ECO:0000313" key="4">
    <source>
        <dbReference type="EMBL" id="OAJ32818.1"/>
    </source>
</evidence>
<dbReference type="Pfam" id="PF00188">
    <property type="entry name" value="CAP"/>
    <property type="match status" value="1"/>
</dbReference>
<name>A0A177VYB0_BATDL</name>
<keyword evidence="2" id="KW-0732">Signal</keyword>
<organism evidence="4 6">
    <name type="scientific">Batrachochytrium dendrobatidis (strain JEL423)</name>
    <dbReference type="NCBI Taxonomy" id="403673"/>
    <lineage>
        <taxon>Eukaryota</taxon>
        <taxon>Fungi</taxon>
        <taxon>Fungi incertae sedis</taxon>
        <taxon>Chytridiomycota</taxon>
        <taxon>Chytridiomycota incertae sedis</taxon>
        <taxon>Chytridiomycetes</taxon>
        <taxon>Rhizophydiales</taxon>
        <taxon>Rhizophydiales incertae sedis</taxon>
        <taxon>Batrachochytrium</taxon>
    </lineage>
</organism>
<reference evidence="4 6" key="2">
    <citation type="submission" date="2016-05" db="EMBL/GenBank/DDBJ databases">
        <title>Lineage-specific infection strategies underlie the spectrum of fungal disease in amphibians.</title>
        <authorList>
            <person name="Cuomo C.A."/>
            <person name="Farrer R.A."/>
            <person name="James T."/>
            <person name="Longcore J."/>
            <person name="Birren B."/>
        </authorList>
    </citation>
    <scope>NUCLEOTIDE SEQUENCE [LARGE SCALE GENOMIC DNA]</scope>
    <source>
        <strain evidence="4 6">JEL423</strain>
    </source>
</reference>
<evidence type="ECO:0000313" key="6">
    <source>
        <dbReference type="Proteomes" id="UP000077115"/>
    </source>
</evidence>
<dbReference type="VEuPathDB" id="FungiDB:BDEG_24252"/>
<dbReference type="STRING" id="403673.A0A177VYB0"/>
<feature type="compositionally biased region" description="Polar residues" evidence="1">
    <location>
        <begin position="81"/>
        <end position="96"/>
    </location>
</feature>
<dbReference type="Gene3D" id="3.40.33.10">
    <property type="entry name" value="CAP"/>
    <property type="match status" value="1"/>
</dbReference>
<dbReference type="eggNOG" id="KOG3017">
    <property type="taxonomic scope" value="Eukaryota"/>
</dbReference>
<feature type="domain" description="SCP" evidence="3">
    <location>
        <begin position="184"/>
        <end position="316"/>
    </location>
</feature>
<dbReference type="PROSITE" id="PS01009">
    <property type="entry name" value="CRISP_1"/>
    <property type="match status" value="1"/>
</dbReference>
<feature type="region of interest" description="Disordered" evidence="1">
    <location>
        <begin position="44"/>
        <end position="183"/>
    </location>
</feature>
<feature type="signal peptide" evidence="2">
    <location>
        <begin position="1"/>
        <end position="19"/>
    </location>
</feature>
<protein>
    <recommendedName>
        <fullName evidence="3">SCP domain-containing protein</fullName>
    </recommendedName>
</protein>
<sequence length="324" mass="35742">MHFPSAIIGTLSFMSVVAATTMHNSATEPIEMVGQGKLQQSKVKRSHIEGGKHINHRKNSHKRRRKIHRLNKRNGAHRSCTKTATTATIGASINNFDRSEVTPTTLKKKSTTTPKSPTPASKKPVPTFKSSVSAHKKSAPTPKSPAPAPRKQPSPVPKRPTPTPKPAPPPGPKPRKGGNTGIGAVEKSCLDAHNYYRAMVGVPPLSWSTTLQNIAQRYAQELMGNPLKHSSLRTYGENLDRMTGATLTCEHAMETFFNEYQHYSGERIFVNAQFEKYGHYTQLIWPSTNSVGCGMANDGHEWNFVCEYYPPGNYVGQTAPTYRP</sequence>
<evidence type="ECO:0000313" key="5">
    <source>
        <dbReference type="EMBL" id="OAJ40533.1"/>
    </source>
</evidence>
<gene>
    <name evidence="5" type="ORF">BDEG_24252</name>
    <name evidence="4" type="ORF">BDEG_28700</name>
</gene>
<dbReference type="EMBL" id="DS022304">
    <property type="protein sequence ID" value="OAJ40533.1"/>
    <property type="molecule type" value="Genomic_DNA"/>
</dbReference>
<dbReference type="VEuPathDB" id="FungiDB:BDEG_28700"/>
<feature type="compositionally biased region" description="Basic residues" evidence="1">
    <location>
        <begin position="53"/>
        <end position="80"/>
    </location>
</feature>
<evidence type="ECO:0000256" key="1">
    <source>
        <dbReference type="SAM" id="MobiDB-lite"/>
    </source>
</evidence>
<dbReference type="InterPro" id="IPR018244">
    <property type="entry name" value="Allrgn_V5/Tpx1_CS"/>
</dbReference>
<dbReference type="InterPro" id="IPR035940">
    <property type="entry name" value="CAP_sf"/>
</dbReference>
<evidence type="ECO:0000259" key="3">
    <source>
        <dbReference type="SMART" id="SM00198"/>
    </source>
</evidence>
<dbReference type="OrthoDB" id="2128882at2759"/>
<dbReference type="AlphaFoldDB" id="A0A177VYB0"/>
<dbReference type="FunFam" id="3.40.33.10:FF:000010">
    <property type="entry name" value="Predicted protein"/>
    <property type="match status" value="1"/>
</dbReference>
<dbReference type="InterPro" id="IPR001283">
    <property type="entry name" value="CRISP-related"/>
</dbReference>
<feature type="chain" id="PRO_5008245650" description="SCP domain-containing protein" evidence="2">
    <location>
        <begin position="20"/>
        <end position="324"/>
    </location>
</feature>
<dbReference type="InterPro" id="IPR014044">
    <property type="entry name" value="CAP_dom"/>
</dbReference>
<proteinExistence type="predicted"/>
<accession>A0A177VYB0</accession>
<dbReference type="SUPFAM" id="SSF55797">
    <property type="entry name" value="PR-1-like"/>
    <property type="match status" value="1"/>
</dbReference>